<dbReference type="CDD" id="cd00093">
    <property type="entry name" value="HTH_XRE"/>
    <property type="match status" value="1"/>
</dbReference>
<gene>
    <name evidence="1" type="ordered locus">bpr_III238</name>
</gene>
<accession>E0S3E2</accession>
<dbReference type="HOGENOM" id="CLU_120937_1_0_9"/>
<dbReference type="AlphaFoldDB" id="E0S3E2"/>
<protein>
    <submittedName>
        <fullName evidence="1">HTH domain-containing protein</fullName>
    </submittedName>
</protein>
<dbReference type="Pfam" id="PF13560">
    <property type="entry name" value="HTH_31"/>
    <property type="match status" value="1"/>
</dbReference>
<dbReference type="Proteomes" id="UP000001299">
    <property type="component" value="Chromosome 2"/>
</dbReference>
<dbReference type="InterPro" id="IPR001387">
    <property type="entry name" value="Cro/C1-type_HTH"/>
</dbReference>
<organism evidence="1 2">
    <name type="scientific">Butyrivibrio proteoclasticus (strain ATCC 51982 / DSM 14932 / B316)</name>
    <name type="common">Clostridium proteoclasticum</name>
    <dbReference type="NCBI Taxonomy" id="515622"/>
    <lineage>
        <taxon>Bacteria</taxon>
        <taxon>Bacillati</taxon>
        <taxon>Bacillota</taxon>
        <taxon>Clostridia</taxon>
        <taxon>Lachnospirales</taxon>
        <taxon>Lachnospiraceae</taxon>
        <taxon>Butyrivibrio</taxon>
    </lineage>
</organism>
<dbReference type="EMBL" id="CP001811">
    <property type="protein sequence ID" value="ADL35924.1"/>
    <property type="molecule type" value="Genomic_DNA"/>
</dbReference>
<evidence type="ECO:0000313" key="1">
    <source>
        <dbReference type="EMBL" id="ADL35924.1"/>
    </source>
</evidence>
<name>E0S3E2_BUTPB</name>
<dbReference type="KEGG" id="bpb:bpr_III238"/>
<dbReference type="eggNOG" id="COG1813">
    <property type="taxonomic scope" value="Bacteria"/>
</dbReference>
<evidence type="ECO:0000313" key="2">
    <source>
        <dbReference type="Proteomes" id="UP000001299"/>
    </source>
</evidence>
<dbReference type="STRING" id="515622.bpr_III238"/>
<sequence length="174" mass="19707">MGKRSIRENKNIYFESREEAGLTRAQASELIGTISESRLEKMETGKTAIYPEDVVDMAAAYKKPELCNYYCTHECRIGQESVPEVKAASLSEIVLGMLSALNSLDRQKDRLIDITADGEITEDELPDFVRIQEQLDQIDLTVESLKLWMASTIAEGKIDKKVLKEATDKYRIKK</sequence>
<proteinExistence type="predicted"/>
<keyword evidence="2" id="KW-1185">Reference proteome</keyword>
<dbReference type="RefSeq" id="WP_013282574.1">
    <property type="nucleotide sequence ID" value="NC_014388.1"/>
</dbReference>
<reference evidence="1 2" key="1">
    <citation type="journal article" date="2010" name="PLoS ONE">
        <title>The glycobiome of the rumen bacterium Butyrivibrio proteoclasticus B316(T) highlights adaptation to a polysaccharide-rich environment.</title>
        <authorList>
            <person name="Kelly W.J."/>
            <person name="Leahy S.C."/>
            <person name="Altermann E."/>
            <person name="Yeoman C.J."/>
            <person name="Dunne J.C."/>
            <person name="Kong Z."/>
            <person name="Pacheco D.M."/>
            <person name="Li D."/>
            <person name="Noel S.J."/>
            <person name="Moon C.D."/>
            <person name="Cookson A.L."/>
            <person name="Attwood G.T."/>
        </authorList>
    </citation>
    <scope>NUCLEOTIDE SEQUENCE [LARGE SCALE GENOMIC DNA]</scope>
    <source>
        <strain evidence="2">ATCC 51982 / DSM 14932 / B316</strain>
    </source>
</reference>